<evidence type="ECO:0000256" key="1">
    <source>
        <dbReference type="ARBA" id="ARBA00005171"/>
    </source>
</evidence>
<dbReference type="SUPFAM" id="SSF52540">
    <property type="entry name" value="P-loop containing nucleoside triphosphate hydrolases"/>
    <property type="match status" value="1"/>
</dbReference>
<evidence type="ECO:0000256" key="8">
    <source>
        <dbReference type="ARBA" id="ARBA00047781"/>
    </source>
</evidence>
<comment type="pathway">
    <text evidence="1 9">Pyrimidine metabolism; CTP biosynthesis via de novo pathway; CTP from UDP: step 2/2.</text>
</comment>
<dbReference type="EC" id="6.3.4.2" evidence="9"/>
<dbReference type="SUPFAM" id="SSF52317">
    <property type="entry name" value="Class I glutamine amidotransferase-like"/>
    <property type="match status" value="1"/>
</dbReference>
<evidence type="ECO:0000313" key="12">
    <source>
        <dbReference type="EMBL" id="MBK3332722.1"/>
    </source>
</evidence>
<evidence type="ECO:0000313" key="13">
    <source>
        <dbReference type="Proteomes" id="UP000772812"/>
    </source>
</evidence>
<evidence type="ECO:0000256" key="5">
    <source>
        <dbReference type="ARBA" id="ARBA00022840"/>
    </source>
</evidence>
<feature type="binding site" evidence="9">
    <location>
        <begin position="146"/>
        <end position="148"/>
    </location>
    <ligand>
        <name>CTP</name>
        <dbReference type="ChEBI" id="CHEBI:37563"/>
        <note>allosteric inhibitor</note>
    </ligand>
</feature>
<feature type="active site" evidence="9">
    <location>
        <position position="507"/>
    </location>
</feature>
<feature type="binding site" evidence="9">
    <location>
        <position position="54"/>
    </location>
    <ligand>
        <name>L-glutamine</name>
        <dbReference type="ChEBI" id="CHEBI:58359"/>
    </ligand>
</feature>
<dbReference type="EMBL" id="JAACYA010000002">
    <property type="protein sequence ID" value="MBK3332722.1"/>
    <property type="molecule type" value="Genomic_DNA"/>
</dbReference>
<dbReference type="InterPro" id="IPR033828">
    <property type="entry name" value="GATase1_CTP_Synthase"/>
</dbReference>
<keyword evidence="7 9" id="KW-0665">Pyrimidine biosynthesis</keyword>
<feature type="binding site" evidence="9">
    <location>
        <position position="139"/>
    </location>
    <ligand>
        <name>Mg(2+)</name>
        <dbReference type="ChEBI" id="CHEBI:18420"/>
    </ligand>
</feature>
<evidence type="ECO:0000256" key="7">
    <source>
        <dbReference type="ARBA" id="ARBA00022975"/>
    </source>
</evidence>
<comment type="caution">
    <text evidence="9">Lacks conserved residue(s) required for the propagation of feature annotation.</text>
</comment>
<evidence type="ECO:0000256" key="6">
    <source>
        <dbReference type="ARBA" id="ARBA00022962"/>
    </source>
</evidence>
<accession>A0ABS1GIG6</accession>
<proteinExistence type="inferred from homology"/>
<keyword evidence="5 9" id="KW-0067">ATP-binding</keyword>
<feature type="binding site" evidence="9">
    <location>
        <begin position="380"/>
        <end position="383"/>
    </location>
    <ligand>
        <name>L-glutamine</name>
        <dbReference type="ChEBI" id="CHEBI:58359"/>
    </ligand>
</feature>
<dbReference type="InterPro" id="IPR027417">
    <property type="entry name" value="P-loop_NTPase"/>
</dbReference>
<dbReference type="Proteomes" id="UP000772812">
    <property type="component" value="Unassembled WGS sequence"/>
</dbReference>
<dbReference type="CDD" id="cd01746">
    <property type="entry name" value="GATase1_CTP_Synthase"/>
    <property type="match status" value="1"/>
</dbReference>
<dbReference type="Pfam" id="PF06418">
    <property type="entry name" value="CTP_synth_N"/>
    <property type="match status" value="1"/>
</dbReference>
<feature type="binding site" evidence="9">
    <location>
        <position position="71"/>
    </location>
    <ligand>
        <name>Mg(2+)</name>
        <dbReference type="ChEBI" id="CHEBI:18420"/>
    </ligand>
</feature>
<comment type="subunit">
    <text evidence="9">Homotetramer.</text>
</comment>
<feature type="region of interest" description="Amidoligase domain" evidence="9">
    <location>
        <begin position="1"/>
        <end position="265"/>
    </location>
</feature>
<protein>
    <recommendedName>
        <fullName evidence="9">CTP synthase</fullName>
        <ecNumber evidence="9">6.3.4.2</ecNumber>
    </recommendedName>
    <alternativeName>
        <fullName evidence="9">Cytidine 5'-triphosphate synthase</fullName>
    </alternativeName>
    <alternativeName>
        <fullName evidence="9">Cytidine triphosphate synthetase</fullName>
        <shortName evidence="9">CTP synthetase</shortName>
        <shortName evidence="9">CTPS</shortName>
    </alternativeName>
    <alternativeName>
        <fullName evidence="9">UTP--ammonia ligase</fullName>
    </alternativeName>
</protein>
<feature type="binding site" evidence="9">
    <location>
        <begin position="186"/>
        <end position="191"/>
    </location>
    <ligand>
        <name>UTP</name>
        <dbReference type="ChEBI" id="CHEBI:46398"/>
    </ligand>
</feature>
<dbReference type="PANTHER" id="PTHR11550">
    <property type="entry name" value="CTP SYNTHASE"/>
    <property type="match status" value="1"/>
</dbReference>
<dbReference type="HAMAP" id="MF_01227">
    <property type="entry name" value="PyrG"/>
    <property type="match status" value="1"/>
</dbReference>
<evidence type="ECO:0000259" key="11">
    <source>
        <dbReference type="Pfam" id="PF06418"/>
    </source>
</evidence>
<dbReference type="GO" id="GO:0003883">
    <property type="term" value="F:CTP synthase activity"/>
    <property type="evidence" value="ECO:0007669"/>
    <property type="project" value="UniProtKB-EC"/>
</dbReference>
<feature type="binding site" evidence="9">
    <location>
        <position position="460"/>
    </location>
    <ligand>
        <name>L-glutamine</name>
        <dbReference type="ChEBI" id="CHEBI:58359"/>
    </ligand>
</feature>
<comment type="caution">
    <text evidence="12">The sequence shown here is derived from an EMBL/GenBank/DDBJ whole genome shotgun (WGS) entry which is preliminary data.</text>
</comment>
<dbReference type="RefSeq" id="WP_200674137.1">
    <property type="nucleotide sequence ID" value="NZ_JAACYA010000002.1"/>
</dbReference>
<keyword evidence="9" id="KW-0479">Metal-binding</keyword>
<comment type="similarity">
    <text evidence="2 9">Belongs to the CTP synthase family.</text>
</comment>
<feature type="binding site" evidence="9">
    <location>
        <position position="403"/>
    </location>
    <ligand>
        <name>L-glutamine</name>
        <dbReference type="ChEBI" id="CHEBI:58359"/>
    </ligand>
</feature>
<evidence type="ECO:0000256" key="4">
    <source>
        <dbReference type="ARBA" id="ARBA00022741"/>
    </source>
</evidence>
<dbReference type="Gene3D" id="3.40.50.300">
    <property type="entry name" value="P-loop containing nucleotide triphosphate hydrolases"/>
    <property type="match status" value="1"/>
</dbReference>
<dbReference type="InterPro" id="IPR017456">
    <property type="entry name" value="CTP_synthase_N"/>
</dbReference>
<dbReference type="PANTHER" id="PTHR11550:SF0">
    <property type="entry name" value="CTP SYNTHASE-RELATED"/>
    <property type="match status" value="1"/>
</dbReference>
<reference evidence="12 13" key="1">
    <citation type="journal article" date="2021" name="Syst. Appl. Microbiol.">
        <title>Persephonella atlantica sp. nov.: How to adapt to physico-chemical gradients in high temperature hydrothermal habitats.</title>
        <authorList>
            <person name="Francois D.X."/>
            <person name="Godfroy A."/>
            <person name="Mathien C."/>
            <person name="Aube J."/>
            <person name="Cathalot C."/>
            <person name="Lesongeur F."/>
            <person name="L'Haridon S."/>
            <person name="Philippon X."/>
            <person name="Roussel E.G."/>
        </authorList>
    </citation>
    <scope>NUCLEOTIDE SEQUENCE [LARGE SCALE GENOMIC DNA]</scope>
    <source>
        <strain evidence="12 13">MO1340</strain>
    </source>
</reference>
<keyword evidence="6 9" id="KW-0315">Glutamine amidotransferase</keyword>
<feature type="domain" description="CTP synthase N-terminal" evidence="11">
    <location>
        <begin position="3"/>
        <end position="265"/>
    </location>
</feature>
<dbReference type="Gene3D" id="3.40.50.880">
    <property type="match status" value="1"/>
</dbReference>
<keyword evidence="13" id="KW-1185">Reference proteome</keyword>
<comment type="catalytic activity">
    <reaction evidence="9">
        <text>UTP + NH4(+) + ATP = CTP + ADP + phosphate + 2 H(+)</text>
        <dbReference type="Rhea" id="RHEA:16597"/>
        <dbReference type="ChEBI" id="CHEBI:15378"/>
        <dbReference type="ChEBI" id="CHEBI:28938"/>
        <dbReference type="ChEBI" id="CHEBI:30616"/>
        <dbReference type="ChEBI" id="CHEBI:37563"/>
        <dbReference type="ChEBI" id="CHEBI:43474"/>
        <dbReference type="ChEBI" id="CHEBI:46398"/>
        <dbReference type="ChEBI" id="CHEBI:456216"/>
    </reaction>
</comment>
<dbReference type="CDD" id="cd03113">
    <property type="entry name" value="CTPS_N"/>
    <property type="match status" value="1"/>
</dbReference>
<feature type="binding site" evidence="9">
    <location>
        <begin position="14"/>
        <end position="19"/>
    </location>
    <ligand>
        <name>ATP</name>
        <dbReference type="ChEBI" id="CHEBI:30616"/>
    </ligand>
</feature>
<feature type="binding site" evidence="9">
    <location>
        <position position="352"/>
    </location>
    <ligand>
        <name>L-glutamine</name>
        <dbReference type="ChEBI" id="CHEBI:58359"/>
    </ligand>
</feature>
<comment type="catalytic activity">
    <reaction evidence="8 9">
        <text>UTP + L-glutamine + ATP + H2O = CTP + L-glutamate + ADP + phosphate + 2 H(+)</text>
        <dbReference type="Rhea" id="RHEA:26426"/>
        <dbReference type="ChEBI" id="CHEBI:15377"/>
        <dbReference type="ChEBI" id="CHEBI:15378"/>
        <dbReference type="ChEBI" id="CHEBI:29985"/>
        <dbReference type="ChEBI" id="CHEBI:30616"/>
        <dbReference type="ChEBI" id="CHEBI:37563"/>
        <dbReference type="ChEBI" id="CHEBI:43474"/>
        <dbReference type="ChEBI" id="CHEBI:46398"/>
        <dbReference type="ChEBI" id="CHEBI:58359"/>
        <dbReference type="ChEBI" id="CHEBI:456216"/>
        <dbReference type="EC" id="6.3.4.2"/>
    </reaction>
</comment>
<feature type="binding site" evidence="9">
    <location>
        <position position="13"/>
    </location>
    <ligand>
        <name>UTP</name>
        <dbReference type="ChEBI" id="CHEBI:46398"/>
    </ligand>
</feature>
<evidence type="ECO:0000256" key="9">
    <source>
        <dbReference type="HAMAP-Rule" id="MF_01227"/>
    </source>
</evidence>
<feature type="binding site" evidence="9">
    <location>
        <position position="13"/>
    </location>
    <ligand>
        <name>CTP</name>
        <dbReference type="ChEBI" id="CHEBI:37563"/>
        <note>allosteric inhibitor</note>
    </ligand>
</feature>
<dbReference type="InterPro" id="IPR017926">
    <property type="entry name" value="GATASE"/>
</dbReference>
<organism evidence="12 13">
    <name type="scientific">Persephonella atlantica</name>
    <dbReference type="NCBI Taxonomy" id="2699429"/>
    <lineage>
        <taxon>Bacteria</taxon>
        <taxon>Pseudomonadati</taxon>
        <taxon>Aquificota</taxon>
        <taxon>Aquificia</taxon>
        <taxon>Aquificales</taxon>
        <taxon>Hydrogenothermaceae</taxon>
        <taxon>Persephonella</taxon>
    </lineage>
</organism>
<dbReference type="NCBIfam" id="TIGR00337">
    <property type="entry name" value="PyrG"/>
    <property type="match status" value="1"/>
</dbReference>
<feature type="binding site" evidence="9">
    <location>
        <position position="222"/>
    </location>
    <ligand>
        <name>CTP</name>
        <dbReference type="ChEBI" id="CHEBI:37563"/>
        <note>allosteric inhibitor</note>
    </ligand>
</feature>
<feature type="active site" evidence="9">
    <location>
        <position position="509"/>
    </location>
</feature>
<dbReference type="InterPro" id="IPR004468">
    <property type="entry name" value="CTP_synthase"/>
</dbReference>
<keyword evidence="4 9" id="KW-0547">Nucleotide-binding</keyword>
<comment type="activity regulation">
    <text evidence="9">Allosterically activated by GTP, when glutamine is the substrate; GTP has no effect on the reaction when ammonia is the substrate. The allosteric effector GTP functions by stabilizing the protein conformation that binds the tetrahedral intermediate(s) formed during glutamine hydrolysis. Inhibited by the product CTP, via allosteric rather than competitive inhibition.</text>
</comment>
<sequence length="543" mass="61506">MQKFIFITGGVLSSLGKGVASASIGSILENMGYKITFLKLDPYLNIDPGTMNPYQHGEVYVTEDGAETDLDLGHYERFTNVTLTKYNNTTSGKLYYSLLEKERRGAYLGATVQVIPHFTNEIIRSIEKAASKSEIALVEIGGTVGDIESLPFLEAIRQMGLELGKENALFIHLTYVPYIKAAGELKTKPSQHSVKELRAIGIQPDILICRADRPLPKSIKRKLALFTNVEEDAVISAPDVDIIYRIPLYFHREKIDRIIAKHLNLQYREPDLKHWHRIINILTKLKEEVDIGIVGKYVELKDAYKSIIESFNHAQIPNQIKVNLHWINADEITEENVEEKLGSLDGILVPGGFGDRGVEGKILTAKYARENNVPYFGICLGMQVAVIEFARNVVGLKEANSTEFDSETPYPVIDLMPEQKGVDKKGGTMRLGAYKCTLIEGTKAYKIYGKKEIYERHRHRYEFNPEFRPILEEKGLVVSGVYRAKNLAEIIELPEDMHQWFVACQFHPEFKSKPFSPHPLFVSFVKAAYRNKLSKKVINEKQS</sequence>
<feature type="domain" description="Glutamine amidotransferase" evidence="10">
    <location>
        <begin position="300"/>
        <end position="526"/>
    </location>
</feature>
<feature type="active site" description="Nucleophile; for glutamine hydrolysis" evidence="9">
    <location>
        <position position="379"/>
    </location>
</feature>
<feature type="binding site" evidence="9">
    <location>
        <position position="240"/>
    </location>
    <ligand>
        <name>ATP</name>
        <dbReference type="ChEBI" id="CHEBI:30616"/>
    </ligand>
</feature>
<comment type="miscellaneous">
    <text evidence="9">CTPSs have evolved a hybrid strategy for distinguishing between UTP and CTP. The overlapping regions of the product feedback inhibitory and substrate sites recognize a common feature in both compounds, the triphosphate moiety. To differentiate isosteric substrate and product pyrimidine rings, an additional pocket far from the expected kinase/ligase catalytic site, specifically recognizes the cytosine and ribose portions of the product inhibitor.</text>
</comment>
<dbReference type="PROSITE" id="PS51273">
    <property type="entry name" value="GATASE_TYPE_1"/>
    <property type="match status" value="1"/>
</dbReference>
<evidence type="ECO:0000256" key="3">
    <source>
        <dbReference type="ARBA" id="ARBA00022598"/>
    </source>
</evidence>
<evidence type="ECO:0000259" key="10">
    <source>
        <dbReference type="Pfam" id="PF00117"/>
    </source>
</evidence>
<feature type="binding site" evidence="9">
    <location>
        <begin position="186"/>
        <end position="191"/>
    </location>
    <ligand>
        <name>CTP</name>
        <dbReference type="ChEBI" id="CHEBI:37563"/>
        <note>allosteric inhibitor</note>
    </ligand>
</feature>
<comment type="catalytic activity">
    <reaction evidence="9">
        <text>L-glutamine + H2O = L-glutamate + NH4(+)</text>
        <dbReference type="Rhea" id="RHEA:15889"/>
        <dbReference type="ChEBI" id="CHEBI:15377"/>
        <dbReference type="ChEBI" id="CHEBI:28938"/>
        <dbReference type="ChEBI" id="CHEBI:29985"/>
        <dbReference type="ChEBI" id="CHEBI:58359"/>
    </reaction>
</comment>
<evidence type="ECO:0000256" key="2">
    <source>
        <dbReference type="ARBA" id="ARBA00007533"/>
    </source>
</evidence>
<keyword evidence="3 9" id="KW-0436">Ligase</keyword>
<dbReference type="InterPro" id="IPR029062">
    <property type="entry name" value="Class_I_gatase-like"/>
</dbReference>
<keyword evidence="9" id="KW-0460">Magnesium</keyword>
<comment type="function">
    <text evidence="9">Catalyzes the ATP-dependent amination of UTP to CTP with either L-glutamine or ammonia as the source of nitrogen. Regulates intracellular CTP levels through interactions with the four ribonucleotide triphosphates.</text>
</comment>
<name>A0ABS1GIG6_9AQUI</name>
<feature type="binding site" evidence="9">
    <location>
        <position position="222"/>
    </location>
    <ligand>
        <name>UTP</name>
        <dbReference type="ChEBI" id="CHEBI:46398"/>
    </ligand>
</feature>
<dbReference type="NCBIfam" id="NF003792">
    <property type="entry name" value="PRK05380.1"/>
    <property type="match status" value="1"/>
</dbReference>
<feature type="binding site" evidence="9">
    <location>
        <position position="71"/>
    </location>
    <ligand>
        <name>ATP</name>
        <dbReference type="ChEBI" id="CHEBI:30616"/>
    </ligand>
</feature>
<dbReference type="Pfam" id="PF00117">
    <property type="entry name" value="GATase"/>
    <property type="match status" value="1"/>
</dbReference>
<gene>
    <name evidence="9" type="primary">pyrG</name>
    <name evidence="12" type="ORF">GWK41_06540</name>
</gene>